<dbReference type="KEGG" id="tcl:Tchl_1240"/>
<dbReference type="Proteomes" id="UP000185739">
    <property type="component" value="Chromosome"/>
</dbReference>
<proteinExistence type="predicted"/>
<dbReference type="RefSeq" id="WP_075147627.1">
    <property type="nucleotide sequence ID" value="NZ_CP018839.1"/>
</dbReference>
<dbReference type="PANTHER" id="PTHR36558">
    <property type="entry name" value="GLR1098 PROTEIN"/>
    <property type="match status" value="1"/>
</dbReference>
<gene>
    <name evidence="1" type="ORF">Tchl_1240</name>
</gene>
<organism evidence="1 2">
    <name type="scientific">Thauera chlorobenzoica</name>
    <dbReference type="NCBI Taxonomy" id="96773"/>
    <lineage>
        <taxon>Bacteria</taxon>
        <taxon>Pseudomonadati</taxon>
        <taxon>Pseudomonadota</taxon>
        <taxon>Betaproteobacteria</taxon>
        <taxon>Rhodocyclales</taxon>
        <taxon>Zoogloeaceae</taxon>
        <taxon>Thauera</taxon>
    </lineage>
</organism>
<dbReference type="PANTHER" id="PTHR36558:SF1">
    <property type="entry name" value="RESTRICTION ENDONUCLEASE DOMAIN-CONTAINING PROTEIN-RELATED"/>
    <property type="match status" value="1"/>
</dbReference>
<dbReference type="InterPro" id="IPR012296">
    <property type="entry name" value="Nuclease_put_TT1808"/>
</dbReference>
<evidence type="ECO:0000313" key="1">
    <source>
        <dbReference type="EMBL" id="APR04099.1"/>
    </source>
</evidence>
<accession>A0A1H5SZ52</accession>
<keyword evidence="2" id="KW-1185">Reference proteome</keyword>
<dbReference type="Gene3D" id="3.90.1570.10">
    <property type="entry name" value="tt1808, chain A"/>
    <property type="match status" value="1"/>
</dbReference>
<dbReference type="CDD" id="cd06260">
    <property type="entry name" value="DUF820-like"/>
    <property type="match status" value="1"/>
</dbReference>
<name>A0A1H5SZ52_9RHOO</name>
<evidence type="ECO:0000313" key="2">
    <source>
        <dbReference type="Proteomes" id="UP000185739"/>
    </source>
</evidence>
<dbReference type="OrthoDB" id="9799703at2"/>
<dbReference type="AlphaFoldDB" id="A0A1H5SZ52"/>
<reference evidence="1 2" key="1">
    <citation type="submission" date="2016-12" db="EMBL/GenBank/DDBJ databases">
        <title>Complete genome sequence of Thauera chlorobenzoica, a Betaproteobacterium degrading haloaromatics anaerobically to CO2 and halides.</title>
        <authorList>
            <person name="Goris T."/>
            <person name="Mergelsberg M."/>
            <person name="Boll M."/>
        </authorList>
    </citation>
    <scope>NUCLEOTIDE SEQUENCE [LARGE SCALE GENOMIC DNA]</scope>
    <source>
        <strain evidence="1 2">3CB1</strain>
    </source>
</reference>
<sequence>MSLPAAKRAMNLDEFLAWEGQQPERWEFVDGEAFAMAGGTDVHNTICLNTAFALRNALAGTRCSVFMTDVRLRLAADDSLFYPDVFVSCADADRARRQVKEDPALIAEVLSPSTEAYDRGRKFEAYRRFPGLRTVLFLSQDHAHVECYTRRDDGGWLLSEASGGRAALNLPALGFELALAELYRDLPDDSATTDTPS</sequence>
<dbReference type="STRING" id="96773.Tchl_1240"/>
<protein>
    <submittedName>
        <fullName evidence="1">Uncharacterized protein</fullName>
    </submittedName>
</protein>
<dbReference type="InterPro" id="IPR008538">
    <property type="entry name" value="Uma2"/>
</dbReference>
<dbReference type="SUPFAM" id="SSF52980">
    <property type="entry name" value="Restriction endonuclease-like"/>
    <property type="match status" value="1"/>
</dbReference>
<dbReference type="Pfam" id="PF05685">
    <property type="entry name" value="Uma2"/>
    <property type="match status" value="1"/>
</dbReference>
<dbReference type="EMBL" id="CP018839">
    <property type="protein sequence ID" value="APR04099.1"/>
    <property type="molecule type" value="Genomic_DNA"/>
</dbReference>
<dbReference type="InterPro" id="IPR011335">
    <property type="entry name" value="Restrct_endonuc-II-like"/>
</dbReference>